<evidence type="ECO:0000256" key="6">
    <source>
        <dbReference type="ARBA" id="ARBA00022833"/>
    </source>
</evidence>
<dbReference type="InterPro" id="IPR055065">
    <property type="entry name" value="OB_MCM10"/>
</dbReference>
<dbReference type="GO" id="GO:0003688">
    <property type="term" value="F:DNA replication origin binding"/>
    <property type="evidence" value="ECO:0007669"/>
    <property type="project" value="TreeGrafter"/>
</dbReference>
<comment type="caution">
    <text evidence="11">The sequence shown here is derived from an EMBL/GenBank/DDBJ whole genome shotgun (WGS) entry which is preliminary data.</text>
</comment>
<evidence type="ECO:0000256" key="1">
    <source>
        <dbReference type="ARBA" id="ARBA00004123"/>
    </source>
</evidence>
<evidence type="ECO:0000256" key="8">
    <source>
        <dbReference type="SAM" id="MobiDB-lite"/>
    </source>
</evidence>
<reference evidence="11 12" key="1">
    <citation type="submission" date="2020-08" db="EMBL/GenBank/DDBJ databases">
        <title>Plant Genome Project.</title>
        <authorList>
            <person name="Zhang R.-G."/>
        </authorList>
    </citation>
    <scope>NUCLEOTIDE SEQUENCE [LARGE SCALE GENOMIC DNA]</scope>
    <source>
        <tissue evidence="11">Rhizome</tissue>
    </source>
</reference>
<evidence type="ECO:0000256" key="3">
    <source>
        <dbReference type="ARBA" id="ARBA00022705"/>
    </source>
</evidence>
<evidence type="ECO:0000256" key="5">
    <source>
        <dbReference type="ARBA" id="ARBA00022771"/>
    </source>
</evidence>
<feature type="compositionally biased region" description="Polar residues" evidence="8">
    <location>
        <begin position="367"/>
        <end position="380"/>
    </location>
</feature>
<comment type="subcellular location">
    <subcellularLocation>
        <location evidence="1">Nucleus</location>
    </subcellularLocation>
</comment>
<dbReference type="FunFam" id="2.40.50.140:FF:000174">
    <property type="entry name" value="DNA replication licensing factor mcm10"/>
    <property type="match status" value="1"/>
</dbReference>
<evidence type="ECO:0000256" key="4">
    <source>
        <dbReference type="ARBA" id="ARBA00022723"/>
    </source>
</evidence>
<dbReference type="InterPro" id="IPR040184">
    <property type="entry name" value="Mcm10"/>
</dbReference>
<dbReference type="Pfam" id="PF09329">
    <property type="entry name" value="zf-primase"/>
    <property type="match status" value="1"/>
</dbReference>
<feature type="region of interest" description="Disordered" evidence="8">
    <location>
        <begin position="18"/>
        <end position="47"/>
    </location>
</feature>
<proteinExistence type="inferred from homology"/>
<dbReference type="GO" id="GO:0003697">
    <property type="term" value="F:single-stranded DNA binding"/>
    <property type="evidence" value="ECO:0007669"/>
    <property type="project" value="InterPro"/>
</dbReference>
<evidence type="ECO:0000259" key="10">
    <source>
        <dbReference type="Pfam" id="PF22379"/>
    </source>
</evidence>
<dbReference type="InterPro" id="IPR012340">
    <property type="entry name" value="NA-bd_OB-fold"/>
</dbReference>
<dbReference type="GO" id="GO:0006270">
    <property type="term" value="P:DNA replication initiation"/>
    <property type="evidence" value="ECO:0007669"/>
    <property type="project" value="InterPro"/>
</dbReference>
<keyword evidence="12" id="KW-1185">Reference proteome</keyword>
<protein>
    <recommendedName>
        <fullName evidence="13">Zinc finger Mcm10/DnaG-type domain-containing protein</fullName>
    </recommendedName>
</protein>
<evidence type="ECO:0000256" key="2">
    <source>
        <dbReference type="ARBA" id="ARBA00009679"/>
    </source>
</evidence>
<sequence>MANRDADLDLLLSLREERVLETPPASPSSNPAQLPAGYNSDDDYPRRSRTADMSVFRDVVKDYLDMNPETLGTGPPKAIQPRTSSDEIVVDKFSGLRIRESLVDSIALANHFSDVRFVRLHTIRNLIMGDKLSGCWATVGVLTEPGSPKVSSTGKNYCIWKMGCLNETDVSVFLFGDAYTVSCKEKVGMVFALFNASVRRGAGAKEFYLSVYSASQMLKIGTSADYGICKGKRKDGVACTMIIDKRKGTYCKFHSSKASQLYATNRTELRGGNIQNAFKLQSEGIYTVDPFAVKSSLRKPVKVISILPVDRLKTGLLKADKVTTSSHSQGIRFLTQVTAKQEPKNSSKAASVCQNSNKYSTEKRSSLTKGKISTTTQNEPQAKKKKVDHAAQNMIELDIISSDEEL</sequence>
<keyword evidence="7" id="KW-0539">Nucleus</keyword>
<feature type="region of interest" description="Disordered" evidence="8">
    <location>
        <begin position="337"/>
        <end position="389"/>
    </location>
</feature>
<keyword evidence="3" id="KW-0235">DNA replication</keyword>
<organism evidence="11 12">
    <name type="scientific">Zingiber officinale</name>
    <name type="common">Ginger</name>
    <name type="synonym">Amomum zingiber</name>
    <dbReference type="NCBI Taxonomy" id="94328"/>
    <lineage>
        <taxon>Eukaryota</taxon>
        <taxon>Viridiplantae</taxon>
        <taxon>Streptophyta</taxon>
        <taxon>Embryophyta</taxon>
        <taxon>Tracheophyta</taxon>
        <taxon>Spermatophyta</taxon>
        <taxon>Magnoliopsida</taxon>
        <taxon>Liliopsida</taxon>
        <taxon>Zingiberales</taxon>
        <taxon>Zingiberaceae</taxon>
        <taxon>Zingiber</taxon>
    </lineage>
</organism>
<feature type="domain" description="MCM10 OB-fold" evidence="10">
    <location>
        <begin position="92"/>
        <end position="218"/>
    </location>
</feature>
<feature type="compositionally biased region" description="Polar residues" evidence="8">
    <location>
        <begin position="337"/>
        <end position="359"/>
    </location>
</feature>
<dbReference type="InterPro" id="IPR015408">
    <property type="entry name" value="Znf_Mcm10/DnaG"/>
</dbReference>
<evidence type="ECO:0000313" key="11">
    <source>
        <dbReference type="EMBL" id="KAG6481204.1"/>
    </source>
</evidence>
<dbReference type="EMBL" id="JACMSC010000016">
    <property type="protein sequence ID" value="KAG6481204.1"/>
    <property type="molecule type" value="Genomic_DNA"/>
</dbReference>
<gene>
    <name evidence="11" type="ORF">ZIOFF_057800</name>
</gene>
<dbReference type="Proteomes" id="UP000734854">
    <property type="component" value="Unassembled WGS sequence"/>
</dbReference>
<evidence type="ECO:0000313" key="12">
    <source>
        <dbReference type="Proteomes" id="UP000734854"/>
    </source>
</evidence>
<dbReference type="GO" id="GO:0008270">
    <property type="term" value="F:zinc ion binding"/>
    <property type="evidence" value="ECO:0007669"/>
    <property type="project" value="UniProtKB-KW"/>
</dbReference>
<accession>A0A8J5KH77</accession>
<name>A0A8J5KH77_ZINOF</name>
<dbReference type="Gene3D" id="2.40.50.140">
    <property type="entry name" value="Nucleic acid-binding proteins"/>
    <property type="match status" value="1"/>
</dbReference>
<dbReference type="PANTHER" id="PTHR13454">
    <property type="entry name" value="PROTEIN MCM10 HOMOLOG"/>
    <property type="match status" value="1"/>
</dbReference>
<dbReference type="GO" id="GO:0043596">
    <property type="term" value="C:nuclear replication fork"/>
    <property type="evidence" value="ECO:0007669"/>
    <property type="project" value="TreeGrafter"/>
</dbReference>
<dbReference type="AlphaFoldDB" id="A0A8J5KH77"/>
<evidence type="ECO:0000256" key="7">
    <source>
        <dbReference type="ARBA" id="ARBA00023242"/>
    </source>
</evidence>
<keyword evidence="5" id="KW-0863">Zinc-finger</keyword>
<feature type="domain" description="Zinc finger Mcm10/DnaG-type" evidence="9">
    <location>
        <begin position="221"/>
        <end position="262"/>
    </location>
</feature>
<keyword evidence="4" id="KW-0479">Metal-binding</keyword>
<dbReference type="Pfam" id="PF22379">
    <property type="entry name" value="OB_MCM10"/>
    <property type="match status" value="1"/>
</dbReference>
<dbReference type="PANTHER" id="PTHR13454:SF11">
    <property type="entry name" value="PROTEIN MCM10 HOMOLOG"/>
    <property type="match status" value="1"/>
</dbReference>
<keyword evidence="6" id="KW-0862">Zinc</keyword>
<evidence type="ECO:0008006" key="13">
    <source>
        <dbReference type="Google" id="ProtNLM"/>
    </source>
</evidence>
<comment type="similarity">
    <text evidence="2">Belongs to the MCM10 family.</text>
</comment>
<evidence type="ECO:0000259" key="9">
    <source>
        <dbReference type="Pfam" id="PF09329"/>
    </source>
</evidence>